<dbReference type="SUPFAM" id="SSF52540">
    <property type="entry name" value="P-loop containing nucleoside triphosphate hydrolases"/>
    <property type="match status" value="1"/>
</dbReference>
<proteinExistence type="predicted"/>
<evidence type="ECO:0008006" key="3">
    <source>
        <dbReference type="Google" id="ProtNLM"/>
    </source>
</evidence>
<dbReference type="RefSeq" id="WP_104071594.1">
    <property type="nucleotide sequence ID" value="NZ_PRDS01000006.1"/>
</dbReference>
<evidence type="ECO:0000313" key="1">
    <source>
        <dbReference type="EMBL" id="PPB80315.1"/>
    </source>
</evidence>
<reference evidence="1 2" key="1">
    <citation type="submission" date="2018-01" db="EMBL/GenBank/DDBJ databases">
        <title>Genomic Encyclopedia of Archaeal and Bacterial Type Strains, Phase II (KMG-II): from individual species to whole genera.</title>
        <authorList>
            <person name="Goeker M."/>
        </authorList>
    </citation>
    <scope>NUCLEOTIDE SEQUENCE [LARGE SCALE GENOMIC DNA]</scope>
    <source>
        <strain evidence="1 2">DSM 12048</strain>
    </source>
</reference>
<evidence type="ECO:0000313" key="2">
    <source>
        <dbReference type="Proteomes" id="UP000239736"/>
    </source>
</evidence>
<dbReference type="AlphaFoldDB" id="A0A2S5JG89"/>
<gene>
    <name evidence="1" type="ORF">LV82_02190</name>
</gene>
<organism evidence="1 2">
    <name type="scientific">Albidovulum inexpectatum</name>
    <dbReference type="NCBI Taxonomy" id="196587"/>
    <lineage>
        <taxon>Bacteria</taxon>
        <taxon>Pseudomonadati</taxon>
        <taxon>Pseudomonadota</taxon>
        <taxon>Alphaproteobacteria</taxon>
        <taxon>Rhodobacterales</taxon>
        <taxon>Paracoccaceae</taxon>
        <taxon>Albidovulum</taxon>
    </lineage>
</organism>
<comment type="caution">
    <text evidence="1">The sequence shown here is derived from an EMBL/GenBank/DDBJ whole genome shotgun (WGS) entry which is preliminary data.</text>
</comment>
<dbReference type="EMBL" id="PRDS01000006">
    <property type="protein sequence ID" value="PPB80315.1"/>
    <property type="molecule type" value="Genomic_DNA"/>
</dbReference>
<keyword evidence="2" id="KW-1185">Reference proteome</keyword>
<sequence>MQLTLHIGAHRTGSTALQQLCRRRRDWLRGYGIAFWGPRTMRAGRRRDFVPRVARGGGPGARRPDLAGVVHEMHVAFAAEAESGIDHILVSEENLLGAMAETYADGTLYWDARDWLAATAELFPVQPDQIFLCIRDYASLAVSIYSHLICRKPMGPFDDQRMMRLGQSRGWVDVVRDIHTVFPDSRIVVWQYDSSRQAVSKALARMIGPDLARELGDPPRAAGRSASAYAVFELLQLGARGDWGDREAYREEAERIRGALPGPRLSPFSADQLKILQSRFENDWRLLAEGAVNGVELCDPPSMREVAG</sequence>
<dbReference type="Proteomes" id="UP000239736">
    <property type="component" value="Unassembled WGS sequence"/>
</dbReference>
<accession>A0A2S5JG89</accession>
<protein>
    <recommendedName>
        <fullName evidence="3">Sulfotransferase family protein</fullName>
    </recommendedName>
</protein>
<name>A0A2S5JG89_9RHOB</name>
<dbReference type="InterPro" id="IPR027417">
    <property type="entry name" value="P-loop_NTPase"/>
</dbReference>
<dbReference type="OrthoDB" id="8481769at2"/>